<dbReference type="EMBL" id="JAAIVJ010000008">
    <property type="protein sequence ID" value="NEY91336.1"/>
    <property type="molecule type" value="Genomic_DNA"/>
</dbReference>
<reference evidence="2 3" key="1">
    <citation type="submission" date="2020-02" db="EMBL/GenBank/DDBJ databases">
        <authorList>
            <person name="Chen W.-M."/>
        </authorList>
    </citation>
    <scope>NUCLEOTIDE SEQUENCE [LARGE SCALE GENOMIC DNA]</scope>
    <source>
        <strain evidence="2 3">KMS-5</strain>
    </source>
</reference>
<dbReference type="RefSeq" id="WP_164626655.1">
    <property type="nucleotide sequence ID" value="NZ_JAAIVJ010000008.1"/>
</dbReference>
<gene>
    <name evidence="2" type="ORF">G4Z14_13610</name>
</gene>
<evidence type="ECO:0000313" key="2">
    <source>
        <dbReference type="EMBL" id="NEY91336.1"/>
    </source>
</evidence>
<keyword evidence="2" id="KW-0808">Transferase</keyword>
<dbReference type="InterPro" id="IPR029063">
    <property type="entry name" value="SAM-dependent_MTases_sf"/>
</dbReference>
<dbReference type="Pfam" id="PF13847">
    <property type="entry name" value="Methyltransf_31"/>
    <property type="match status" value="1"/>
</dbReference>
<dbReference type="AlphaFoldDB" id="A0A6M0QV24"/>
<dbReference type="Gene3D" id="3.40.50.150">
    <property type="entry name" value="Vaccinia Virus protein VP39"/>
    <property type="match status" value="1"/>
</dbReference>
<dbReference type="SUPFAM" id="SSF53335">
    <property type="entry name" value="S-adenosyl-L-methionine-dependent methyltransferases"/>
    <property type="match status" value="1"/>
</dbReference>
<dbReference type="GO" id="GO:0008168">
    <property type="term" value="F:methyltransferase activity"/>
    <property type="evidence" value="ECO:0007669"/>
    <property type="project" value="UniProtKB-KW"/>
</dbReference>
<dbReference type="InterPro" id="IPR025714">
    <property type="entry name" value="Methyltranfer_dom"/>
</dbReference>
<keyword evidence="2" id="KW-0489">Methyltransferase</keyword>
<dbReference type="CDD" id="cd02440">
    <property type="entry name" value="AdoMet_MTases"/>
    <property type="match status" value="1"/>
</dbReference>
<dbReference type="Proteomes" id="UP000477782">
    <property type="component" value="Unassembled WGS sequence"/>
</dbReference>
<sequence>MADAELKDDLKGLLELVDKTFGIDRVLADKGRDLIKEYYAQSGPAYEAAHSKAGCMHLALNPDGEFSFDGYRRQPRSIVKEMTEIGGSRVLELGCGKGFNSLIVAQRLPEATCIGTDLLEDHLVKARELAREAGASNLSYDQASYEPLPDRFRDMDVIFAVETLCYAKDIDAVARAIAAALRPGGRFVMFDVHSWQDADSLPPDLSMATRLYETSMVVTRGFIRAGAWEAALQRAGLAVDETRDLSRAVQPGLRRLQGMGLGALGDWKKRLALKAMPQYMARNGISALLGPLVYRLPKRNREAALCYQRISATKPAA</sequence>
<comment type="caution">
    <text evidence="2">The sequence shown here is derived from an EMBL/GenBank/DDBJ whole genome shotgun (WGS) entry which is preliminary data.</text>
</comment>
<feature type="domain" description="Methyltransferase" evidence="1">
    <location>
        <begin position="87"/>
        <end position="198"/>
    </location>
</feature>
<protein>
    <submittedName>
        <fullName evidence="2">Class I SAM-dependent methyltransferase</fullName>
    </submittedName>
</protein>
<evidence type="ECO:0000259" key="1">
    <source>
        <dbReference type="Pfam" id="PF13847"/>
    </source>
</evidence>
<keyword evidence="3" id="KW-1185">Reference proteome</keyword>
<dbReference type="PANTHER" id="PTHR43861">
    <property type="entry name" value="TRANS-ACONITATE 2-METHYLTRANSFERASE-RELATED"/>
    <property type="match status" value="1"/>
</dbReference>
<dbReference type="PANTHER" id="PTHR43861:SF1">
    <property type="entry name" value="TRANS-ACONITATE 2-METHYLTRANSFERASE"/>
    <property type="match status" value="1"/>
</dbReference>
<proteinExistence type="predicted"/>
<organism evidence="2 3">
    <name type="scientific">Tabrizicola oligotrophica</name>
    <dbReference type="NCBI Taxonomy" id="2710650"/>
    <lineage>
        <taxon>Bacteria</taxon>
        <taxon>Pseudomonadati</taxon>
        <taxon>Pseudomonadota</taxon>
        <taxon>Alphaproteobacteria</taxon>
        <taxon>Rhodobacterales</taxon>
        <taxon>Paracoccaceae</taxon>
        <taxon>Tabrizicola</taxon>
    </lineage>
</organism>
<name>A0A6M0QV24_9RHOB</name>
<dbReference type="GO" id="GO:0032259">
    <property type="term" value="P:methylation"/>
    <property type="evidence" value="ECO:0007669"/>
    <property type="project" value="UniProtKB-KW"/>
</dbReference>
<accession>A0A6M0QV24</accession>
<evidence type="ECO:0000313" key="3">
    <source>
        <dbReference type="Proteomes" id="UP000477782"/>
    </source>
</evidence>